<evidence type="ECO:0000313" key="1">
    <source>
        <dbReference type="EMBL" id="EEG78682.1"/>
    </source>
</evidence>
<dbReference type="Proteomes" id="UP000006443">
    <property type="component" value="Unassembled WGS sequence"/>
</dbReference>
<dbReference type="AlphaFoldDB" id="C0GDG1"/>
<proteinExistence type="predicted"/>
<evidence type="ECO:0000313" key="2">
    <source>
        <dbReference type="Proteomes" id="UP000006443"/>
    </source>
</evidence>
<protein>
    <submittedName>
        <fullName evidence="1">Uncharacterized protein</fullName>
    </submittedName>
</protein>
<keyword evidence="2" id="KW-1185">Reference proteome</keyword>
<sequence>MSNITASLLIGRSSTKDGIYATHSMYLIEEEKPVWFLQETGIEQTELNGSCVTWVPRSDSVLEDGLMMIALYVVKNKDFVDLAERYIHGVGGDKADLNADVKKENLEELRNKCRNLNFGKKVAITVLEGSAISGQLPVLEDYRLPVEVCIPQYVRRPKDQGYDYTVTGSLRTQRDMPQLQH</sequence>
<gene>
    <name evidence="1" type="ORF">DealDRAFT_0612</name>
</gene>
<dbReference type="RefSeq" id="WP_008514750.1">
    <property type="nucleotide sequence ID" value="NZ_ACJM01000002.1"/>
</dbReference>
<name>C0GDG1_DETAL</name>
<accession>C0GDG1</accession>
<dbReference type="OrthoDB" id="1952868at2"/>
<reference evidence="1 2" key="1">
    <citation type="submission" date="2009-02" db="EMBL/GenBank/DDBJ databases">
        <title>Sequencing of the draft genome and assembly of Dethiobacter alkaliphilus AHT 1.</title>
        <authorList>
            <consortium name="US DOE Joint Genome Institute (JGI-PGF)"/>
            <person name="Lucas S."/>
            <person name="Copeland A."/>
            <person name="Lapidus A."/>
            <person name="Glavina del Rio T."/>
            <person name="Dalin E."/>
            <person name="Tice H."/>
            <person name="Bruce D."/>
            <person name="Goodwin L."/>
            <person name="Pitluck S."/>
            <person name="Larimer F."/>
            <person name="Land M.L."/>
            <person name="Hauser L."/>
            <person name="Muyzer G."/>
        </authorList>
    </citation>
    <scope>NUCLEOTIDE SEQUENCE [LARGE SCALE GENOMIC DNA]</scope>
    <source>
        <strain evidence="1 2">AHT 1</strain>
    </source>
</reference>
<organism evidence="1 2">
    <name type="scientific">Dethiobacter alkaliphilus AHT 1</name>
    <dbReference type="NCBI Taxonomy" id="555088"/>
    <lineage>
        <taxon>Bacteria</taxon>
        <taxon>Bacillati</taxon>
        <taxon>Bacillota</taxon>
        <taxon>Dethiobacteria</taxon>
        <taxon>Dethiobacterales</taxon>
        <taxon>Dethiobacteraceae</taxon>
        <taxon>Dethiobacter</taxon>
    </lineage>
</organism>
<dbReference type="STRING" id="555088.DealDRAFT_0612"/>
<comment type="caution">
    <text evidence="1">The sequence shown here is derived from an EMBL/GenBank/DDBJ whole genome shotgun (WGS) entry which is preliminary data.</text>
</comment>
<dbReference type="EMBL" id="ACJM01000002">
    <property type="protein sequence ID" value="EEG78682.1"/>
    <property type="molecule type" value="Genomic_DNA"/>
</dbReference>